<dbReference type="InterPro" id="IPR013783">
    <property type="entry name" value="Ig-like_fold"/>
</dbReference>
<comment type="caution">
    <text evidence="4">The sequence shown here is derived from an EMBL/GenBank/DDBJ whole genome shotgun (WGS) entry which is preliminary data.</text>
</comment>
<dbReference type="Gene3D" id="2.60.40.10">
    <property type="entry name" value="Immunoglobulins"/>
    <property type="match status" value="1"/>
</dbReference>
<dbReference type="GO" id="GO:0005886">
    <property type="term" value="C:plasma membrane"/>
    <property type="evidence" value="ECO:0007669"/>
    <property type="project" value="TreeGrafter"/>
</dbReference>
<reference evidence="4 5" key="1">
    <citation type="submission" date="2019-03" db="EMBL/GenBank/DDBJ databases">
        <title>First draft genome of Liparis tanakae, snailfish: a comprehensive survey of snailfish specific genes.</title>
        <authorList>
            <person name="Kim W."/>
            <person name="Song I."/>
            <person name="Jeong J.-H."/>
            <person name="Kim D."/>
            <person name="Kim S."/>
            <person name="Ryu S."/>
            <person name="Song J.Y."/>
            <person name="Lee S.K."/>
        </authorList>
    </citation>
    <scope>NUCLEOTIDE SEQUENCE [LARGE SCALE GENOMIC DNA]</scope>
    <source>
        <tissue evidence="4">Muscle</tissue>
    </source>
</reference>
<keyword evidence="1" id="KW-1133">Transmembrane helix</keyword>
<name>A0A4Z2GHI6_9TELE</name>
<proteinExistence type="predicted"/>
<dbReference type="InterPro" id="IPR036116">
    <property type="entry name" value="FN3_sf"/>
</dbReference>
<dbReference type="AlphaFoldDB" id="A0A4Z2GHI6"/>
<dbReference type="OrthoDB" id="9932619at2759"/>
<dbReference type="GO" id="GO:0004896">
    <property type="term" value="F:cytokine receptor activity"/>
    <property type="evidence" value="ECO:0007669"/>
    <property type="project" value="TreeGrafter"/>
</dbReference>
<dbReference type="Proteomes" id="UP000314294">
    <property type="component" value="Unassembled WGS sequence"/>
</dbReference>
<keyword evidence="5" id="KW-1185">Reference proteome</keyword>
<sequence length="287" mass="32290">MLFNVLCTLIAVHVLSEIPPAPPRNVHVDNWLLTWLPTTEEEEVTYTAQYSSFDSDVWTDVPACVHISLNCCNVISTKAEGELGCVMLRVQAERRGLTSTPVKACSRNGDSCTPDFSLTAVPGSLTVHLSRNHSLALEHGEHVKHRVYYGKEGEPRQEYGDVVASVTIRELLEGQRYCTEVQYVFFDMPVGLATCTQCEVIPKSRKDSKQSGIIAAVVLAVVLLVLIPVLAYFIIFQRGTIKQWLTPYRIPKDFFLETFPKNRLLISSHTEEHCHVIYSISPEELRE</sequence>
<dbReference type="EMBL" id="SRLO01000530">
    <property type="protein sequence ID" value="TNN53008.1"/>
    <property type="molecule type" value="Genomic_DNA"/>
</dbReference>
<feature type="transmembrane region" description="Helical" evidence="1">
    <location>
        <begin position="213"/>
        <end position="235"/>
    </location>
</feature>
<evidence type="ECO:0000256" key="1">
    <source>
        <dbReference type="SAM" id="Phobius"/>
    </source>
</evidence>
<evidence type="ECO:0000313" key="4">
    <source>
        <dbReference type="EMBL" id="TNN53008.1"/>
    </source>
</evidence>
<feature type="domain" description="Fibronectin type-III" evidence="3">
    <location>
        <begin position="6"/>
        <end position="99"/>
    </location>
</feature>
<accession>A0A4Z2GHI6</accession>
<keyword evidence="4" id="KW-0675">Receptor</keyword>
<feature type="signal peptide" evidence="2">
    <location>
        <begin position="1"/>
        <end position="16"/>
    </location>
</feature>
<dbReference type="InterPro" id="IPR050650">
    <property type="entry name" value="Type-II_Cytokine-TF_Rcpt"/>
</dbReference>
<dbReference type="Pfam" id="PF01108">
    <property type="entry name" value="Tissue_fac"/>
    <property type="match status" value="1"/>
</dbReference>
<dbReference type="SUPFAM" id="SSF49265">
    <property type="entry name" value="Fibronectin type III"/>
    <property type="match status" value="1"/>
</dbReference>
<gene>
    <name evidence="4" type="primary">IFNAR1</name>
    <name evidence="4" type="ORF">EYF80_036809</name>
</gene>
<organism evidence="4 5">
    <name type="scientific">Liparis tanakae</name>
    <name type="common">Tanaka's snailfish</name>
    <dbReference type="NCBI Taxonomy" id="230148"/>
    <lineage>
        <taxon>Eukaryota</taxon>
        <taxon>Metazoa</taxon>
        <taxon>Chordata</taxon>
        <taxon>Craniata</taxon>
        <taxon>Vertebrata</taxon>
        <taxon>Euteleostomi</taxon>
        <taxon>Actinopterygii</taxon>
        <taxon>Neopterygii</taxon>
        <taxon>Teleostei</taxon>
        <taxon>Neoteleostei</taxon>
        <taxon>Acanthomorphata</taxon>
        <taxon>Eupercaria</taxon>
        <taxon>Perciformes</taxon>
        <taxon>Cottioidei</taxon>
        <taxon>Cottales</taxon>
        <taxon>Liparidae</taxon>
        <taxon>Liparis</taxon>
    </lineage>
</organism>
<dbReference type="PANTHER" id="PTHR20859">
    <property type="entry name" value="INTERFERON/INTERLEUKIN RECEPTOR"/>
    <property type="match status" value="1"/>
</dbReference>
<evidence type="ECO:0000256" key="2">
    <source>
        <dbReference type="SAM" id="SignalP"/>
    </source>
</evidence>
<evidence type="ECO:0000259" key="3">
    <source>
        <dbReference type="Pfam" id="PF01108"/>
    </source>
</evidence>
<keyword evidence="1" id="KW-0472">Membrane</keyword>
<protein>
    <submittedName>
        <fullName evidence="4">Interferon alpha/beta receptor 1</fullName>
    </submittedName>
</protein>
<feature type="chain" id="PRO_5021460102" evidence="2">
    <location>
        <begin position="17"/>
        <end position="287"/>
    </location>
</feature>
<keyword evidence="1" id="KW-0812">Transmembrane</keyword>
<evidence type="ECO:0000313" key="5">
    <source>
        <dbReference type="Proteomes" id="UP000314294"/>
    </source>
</evidence>
<keyword evidence="2" id="KW-0732">Signal</keyword>
<dbReference type="InterPro" id="IPR003961">
    <property type="entry name" value="FN3_dom"/>
</dbReference>
<dbReference type="PANTHER" id="PTHR20859:SF84">
    <property type="entry name" value="INTERFERON ALPHA_BETA RECEPTOR 2"/>
    <property type="match status" value="1"/>
</dbReference>